<dbReference type="Proteomes" id="UP000264541">
    <property type="component" value="Unassembled WGS sequence"/>
</dbReference>
<proteinExistence type="predicted"/>
<gene>
    <name evidence="2" type="ORF">D0469_07315</name>
</gene>
<name>A0A372LQB2_9BACI</name>
<evidence type="ECO:0000313" key="3">
    <source>
        <dbReference type="Proteomes" id="UP000264541"/>
    </source>
</evidence>
<protein>
    <submittedName>
        <fullName evidence="2">SelT/SelW/SelH family protein</fullName>
    </submittedName>
</protein>
<dbReference type="SUPFAM" id="SSF52833">
    <property type="entry name" value="Thioredoxin-like"/>
    <property type="match status" value="1"/>
</dbReference>
<dbReference type="NCBIfam" id="TIGR02174">
    <property type="entry name" value="CXXU_selWTH"/>
    <property type="match status" value="1"/>
</dbReference>
<dbReference type="EMBL" id="QVTE01000016">
    <property type="protein sequence ID" value="RFU70398.1"/>
    <property type="molecule type" value="Genomic_DNA"/>
</dbReference>
<comment type="caution">
    <text evidence="2">The sequence shown here is derived from an EMBL/GenBank/DDBJ whole genome shotgun (WGS) entry which is preliminary data.</text>
</comment>
<keyword evidence="3" id="KW-1185">Reference proteome</keyword>
<reference evidence="2 3" key="1">
    <citation type="submission" date="2018-08" db="EMBL/GenBank/DDBJ databases">
        <title>Bacillus chawlae sp. nov., Bacillus glennii sp. nov., and Bacillus saganii sp. nov. Isolated from the Vehicle Assembly Building at Kennedy Space Center where the Viking Spacecraft were Assembled.</title>
        <authorList>
            <person name="Seuylemezian A."/>
            <person name="Vaishampayan P."/>
        </authorList>
    </citation>
    <scope>NUCLEOTIDE SEQUENCE [LARGE SCALE GENOMIC DNA]</scope>
    <source>
        <strain evidence="2 3">V47-23a</strain>
    </source>
</reference>
<evidence type="ECO:0000313" key="2">
    <source>
        <dbReference type="EMBL" id="RFU70398.1"/>
    </source>
</evidence>
<organism evidence="2 3">
    <name type="scientific">Peribacillus saganii</name>
    <dbReference type="NCBI Taxonomy" id="2303992"/>
    <lineage>
        <taxon>Bacteria</taxon>
        <taxon>Bacillati</taxon>
        <taxon>Bacillota</taxon>
        <taxon>Bacilli</taxon>
        <taxon>Bacillales</taxon>
        <taxon>Bacillaceae</taxon>
        <taxon>Peribacillus</taxon>
    </lineage>
</organism>
<sequence length="45" mass="4984">MELIPSSGGVFEVTINDALIYSKKETGVFPKNRDIIAKMEALNNE</sequence>
<keyword evidence="1" id="KW-0676">Redox-active center</keyword>
<dbReference type="InterPro" id="IPR036249">
    <property type="entry name" value="Thioredoxin-like_sf"/>
</dbReference>
<evidence type="ECO:0000256" key="1">
    <source>
        <dbReference type="ARBA" id="ARBA00023284"/>
    </source>
</evidence>
<dbReference type="Gene3D" id="3.40.30.10">
    <property type="entry name" value="Glutaredoxin"/>
    <property type="match status" value="1"/>
</dbReference>
<accession>A0A372LQB2</accession>
<dbReference type="AlphaFoldDB" id="A0A372LQB2"/>
<dbReference type="InterPro" id="IPR011893">
    <property type="entry name" value="Selenoprotein_Rdx-typ"/>
</dbReference>
<dbReference type="Pfam" id="PF10262">
    <property type="entry name" value="Rdx"/>
    <property type="match status" value="1"/>
</dbReference>